<proteinExistence type="predicted"/>
<keyword evidence="2" id="KW-1185">Reference proteome</keyword>
<protein>
    <submittedName>
        <fullName evidence="1">Uncharacterized protein</fullName>
    </submittedName>
</protein>
<gene>
    <name evidence="1" type="ORF">MENTE1834_LOCUS3976</name>
</gene>
<name>A0ACB0XUZ0_MELEN</name>
<dbReference type="Proteomes" id="UP001497535">
    <property type="component" value="Unassembled WGS sequence"/>
</dbReference>
<dbReference type="EMBL" id="CAVMJV010000003">
    <property type="protein sequence ID" value="CAK5018886.1"/>
    <property type="molecule type" value="Genomic_DNA"/>
</dbReference>
<evidence type="ECO:0000313" key="2">
    <source>
        <dbReference type="Proteomes" id="UP001497535"/>
    </source>
</evidence>
<evidence type="ECO:0000313" key="1">
    <source>
        <dbReference type="EMBL" id="CAK5018886.1"/>
    </source>
</evidence>
<sequence>MRISVIHPYFQYPFPFLLDSVIRWKRAINSNNHFEAKLELQQISLAISWIQYGIECAQDLLRIELDN</sequence>
<reference evidence="1" key="1">
    <citation type="submission" date="2023-11" db="EMBL/GenBank/DDBJ databases">
        <authorList>
            <person name="Poullet M."/>
        </authorList>
    </citation>
    <scope>NUCLEOTIDE SEQUENCE</scope>
    <source>
        <strain evidence="1">E1834</strain>
    </source>
</reference>
<organism evidence="1 2">
    <name type="scientific">Meloidogyne enterolobii</name>
    <name type="common">Root-knot nematode worm</name>
    <name type="synonym">Meloidogyne mayaguensis</name>
    <dbReference type="NCBI Taxonomy" id="390850"/>
    <lineage>
        <taxon>Eukaryota</taxon>
        <taxon>Metazoa</taxon>
        <taxon>Ecdysozoa</taxon>
        <taxon>Nematoda</taxon>
        <taxon>Chromadorea</taxon>
        <taxon>Rhabditida</taxon>
        <taxon>Tylenchina</taxon>
        <taxon>Tylenchomorpha</taxon>
        <taxon>Tylenchoidea</taxon>
        <taxon>Meloidogynidae</taxon>
        <taxon>Meloidogyninae</taxon>
        <taxon>Meloidogyne</taxon>
    </lineage>
</organism>
<comment type="caution">
    <text evidence="1">The sequence shown here is derived from an EMBL/GenBank/DDBJ whole genome shotgun (WGS) entry which is preliminary data.</text>
</comment>
<accession>A0ACB0XUZ0</accession>